<sequence length="36" mass="4204">MALPPSWAGDMAKATAWLRRWKCRPTCRPVLRRYTG</sequence>
<reference evidence="1" key="1">
    <citation type="journal article" date="2021" name="Proc. Natl. Acad. Sci. U.S.A.">
        <title>A Catalog of Tens of Thousands of Viruses from Human Metagenomes Reveals Hidden Associations with Chronic Diseases.</title>
        <authorList>
            <person name="Tisza M.J."/>
            <person name="Buck C.B."/>
        </authorList>
    </citation>
    <scope>NUCLEOTIDE SEQUENCE</scope>
    <source>
        <strain evidence="1">CtPat53</strain>
    </source>
</reference>
<name>A0A8S5P946_9CAUD</name>
<protein>
    <submittedName>
        <fullName evidence="1">Uncharacterized protein</fullName>
    </submittedName>
</protein>
<evidence type="ECO:0000313" key="1">
    <source>
        <dbReference type="EMBL" id="DAE03498.1"/>
    </source>
</evidence>
<proteinExistence type="predicted"/>
<dbReference type="EMBL" id="BK015367">
    <property type="protein sequence ID" value="DAE03498.1"/>
    <property type="molecule type" value="Genomic_DNA"/>
</dbReference>
<organism evidence="1">
    <name type="scientific">Siphoviridae sp. ctPat53</name>
    <dbReference type="NCBI Taxonomy" id="2825486"/>
    <lineage>
        <taxon>Viruses</taxon>
        <taxon>Duplodnaviria</taxon>
        <taxon>Heunggongvirae</taxon>
        <taxon>Uroviricota</taxon>
        <taxon>Caudoviricetes</taxon>
    </lineage>
</organism>
<accession>A0A8S5P946</accession>